<reference evidence="3" key="1">
    <citation type="submission" date="2022-11" db="UniProtKB">
        <authorList>
            <consortium name="EnsemblMetazoa"/>
        </authorList>
    </citation>
    <scope>IDENTIFICATION</scope>
</reference>
<dbReference type="Proteomes" id="UP000887568">
    <property type="component" value="Unplaced"/>
</dbReference>
<accession>A0A913ZPV1</accession>
<name>A0A913ZPV1_PATMI</name>
<sequence>MNVGLVLVMLVSAITCCAAIQCYDCTVTAVGGGDPKCDDPFYDLEPPYMKDCDSEVYKKCRKTKTFLANNKISIVRACAEQTCSDKGCKTYDGQTVCDHCCYGDLCNGARVLTFDTVVIVTAVVLAFFY</sequence>
<proteinExistence type="predicted"/>
<keyword evidence="4" id="KW-1185">Reference proteome</keyword>
<evidence type="ECO:0000256" key="2">
    <source>
        <dbReference type="SAM" id="SignalP"/>
    </source>
</evidence>
<dbReference type="GeneID" id="119725667"/>
<feature type="chain" id="PRO_5037734019" evidence="2">
    <location>
        <begin position="20"/>
        <end position="129"/>
    </location>
</feature>
<feature type="signal peptide" evidence="2">
    <location>
        <begin position="1"/>
        <end position="19"/>
    </location>
</feature>
<evidence type="ECO:0000313" key="3">
    <source>
        <dbReference type="EnsemblMetazoa" id="XP_038053091.1"/>
    </source>
</evidence>
<dbReference type="InterPro" id="IPR050975">
    <property type="entry name" value="Sleep_regulator"/>
</dbReference>
<evidence type="ECO:0000313" key="4">
    <source>
        <dbReference type="Proteomes" id="UP000887568"/>
    </source>
</evidence>
<dbReference type="OMA" id="GCKTYDG"/>
<organism evidence="3 4">
    <name type="scientific">Patiria miniata</name>
    <name type="common">Bat star</name>
    <name type="synonym">Asterina miniata</name>
    <dbReference type="NCBI Taxonomy" id="46514"/>
    <lineage>
        <taxon>Eukaryota</taxon>
        <taxon>Metazoa</taxon>
        <taxon>Echinodermata</taxon>
        <taxon>Eleutherozoa</taxon>
        <taxon>Asterozoa</taxon>
        <taxon>Asteroidea</taxon>
        <taxon>Valvatacea</taxon>
        <taxon>Valvatida</taxon>
        <taxon>Asterinidae</taxon>
        <taxon>Patiria</taxon>
    </lineage>
</organism>
<protein>
    <submittedName>
        <fullName evidence="3">Uncharacterized protein</fullName>
    </submittedName>
</protein>
<dbReference type="PANTHER" id="PTHR33562">
    <property type="entry name" value="ATILLA, ISOFORM B-RELATED-RELATED"/>
    <property type="match status" value="1"/>
</dbReference>
<dbReference type="AlphaFoldDB" id="A0A913ZPV1"/>
<dbReference type="RefSeq" id="XP_038053091.1">
    <property type="nucleotide sequence ID" value="XM_038197163.1"/>
</dbReference>
<dbReference type="OrthoDB" id="10306945at2759"/>
<evidence type="ECO:0000256" key="1">
    <source>
        <dbReference type="ARBA" id="ARBA00022729"/>
    </source>
</evidence>
<keyword evidence="1 2" id="KW-0732">Signal</keyword>
<dbReference type="EnsemblMetazoa" id="XM_038197163.1">
    <property type="protein sequence ID" value="XP_038053091.1"/>
    <property type="gene ID" value="LOC119725667"/>
</dbReference>